<evidence type="ECO:0000313" key="1">
    <source>
        <dbReference type="EMBL" id="NUU26786.1"/>
    </source>
</evidence>
<accession>A0A850DMC1</accession>
<sequence length="110" mass="11897">MQSAAFSYTELQQTLSSQTVLRVRVEAEPGTESPARLAEEVARVAWAVGPKRPEGGISVTIETNPQVNYGLALEKNGWDFVTIGKPDPALFVLGFRGASRTLGEWPGKLP</sequence>
<organism evidence="1 2">
    <name type="scientific">Curtobacterium citreum</name>
    <dbReference type="NCBI Taxonomy" id="2036"/>
    <lineage>
        <taxon>Bacteria</taxon>
        <taxon>Bacillati</taxon>
        <taxon>Actinomycetota</taxon>
        <taxon>Actinomycetes</taxon>
        <taxon>Micrococcales</taxon>
        <taxon>Microbacteriaceae</taxon>
        <taxon>Curtobacterium</taxon>
    </lineage>
</organism>
<dbReference type="Proteomes" id="UP000539146">
    <property type="component" value="Unassembled WGS sequence"/>
</dbReference>
<dbReference type="AlphaFoldDB" id="A0A850DMC1"/>
<protein>
    <submittedName>
        <fullName evidence="1">Uncharacterized protein</fullName>
    </submittedName>
</protein>
<name>A0A850DMC1_9MICO</name>
<gene>
    <name evidence="1" type="ORF">HP467_01465</name>
</gene>
<dbReference type="RefSeq" id="WP_175324973.1">
    <property type="nucleotide sequence ID" value="NZ_BAAAWP010000001.1"/>
</dbReference>
<evidence type="ECO:0000313" key="2">
    <source>
        <dbReference type="Proteomes" id="UP000539146"/>
    </source>
</evidence>
<dbReference type="EMBL" id="JABMCG010000057">
    <property type="protein sequence ID" value="NUU26786.1"/>
    <property type="molecule type" value="Genomic_DNA"/>
</dbReference>
<reference evidence="1 2" key="1">
    <citation type="submission" date="2020-05" db="EMBL/GenBank/DDBJ databases">
        <title>Genome Sequencing of Type Strains.</title>
        <authorList>
            <person name="Lemaire J.F."/>
            <person name="Inderbitzin P."/>
            <person name="Gregorio O.A."/>
            <person name="Collins S.B."/>
            <person name="Wespe N."/>
            <person name="Knight-Connoni V."/>
        </authorList>
    </citation>
    <scope>NUCLEOTIDE SEQUENCE [LARGE SCALE GENOMIC DNA]</scope>
    <source>
        <strain evidence="1 2">DSM 20512</strain>
    </source>
</reference>
<proteinExistence type="predicted"/>
<comment type="caution">
    <text evidence="1">The sequence shown here is derived from an EMBL/GenBank/DDBJ whole genome shotgun (WGS) entry which is preliminary data.</text>
</comment>